<reference evidence="2 5" key="2">
    <citation type="submission" date="2016-11" db="EMBL/GenBank/DDBJ databases">
        <title>complete genome sequence of Bifidobacterium choerinum strain FMB-1.</title>
        <authorList>
            <person name="Park C.-S."/>
            <person name="Jung D.-H."/>
            <person name="Choi D.-S."/>
        </authorList>
    </citation>
    <scope>NUCLEOTIDE SEQUENCE [LARGE SCALE GENOMIC DNA]</scope>
    <source>
        <strain evidence="2 5">FMB-1</strain>
    </source>
</reference>
<dbReference type="SUPFAM" id="SSF53474">
    <property type="entry name" value="alpha/beta-Hydrolases"/>
    <property type="match status" value="1"/>
</dbReference>
<dbReference type="EC" id="3.1.1.5" evidence="3"/>
<dbReference type="InterPro" id="IPR022742">
    <property type="entry name" value="Hydrolase_4"/>
</dbReference>
<dbReference type="EMBL" id="JGYU01000002">
    <property type="protein sequence ID" value="KFI58044.1"/>
    <property type="molecule type" value="Genomic_DNA"/>
</dbReference>
<dbReference type="KEGG" id="bcho:BcFMB_02815"/>
<dbReference type="Proteomes" id="UP000028995">
    <property type="component" value="Unassembled WGS sequence"/>
</dbReference>
<gene>
    <name evidence="2" type="ORF">BcFMB_02815</name>
    <name evidence="3" type="ORF">BCHO_0124</name>
</gene>
<dbReference type="Proteomes" id="UP000229907">
    <property type="component" value="Chromosome"/>
</dbReference>
<dbReference type="STRING" id="35760.BCHO_0124"/>
<name>A0A087AGZ4_9BIFI</name>
<evidence type="ECO:0000259" key="1">
    <source>
        <dbReference type="Pfam" id="PF12146"/>
    </source>
</evidence>
<dbReference type="InterPro" id="IPR029058">
    <property type="entry name" value="AB_hydrolase_fold"/>
</dbReference>
<dbReference type="RefSeq" id="WP_024540462.1">
    <property type="nucleotide sequence ID" value="NZ_CP018044.1"/>
</dbReference>
<dbReference type="OrthoDB" id="9806902at2"/>
<evidence type="ECO:0000313" key="3">
    <source>
        <dbReference type="EMBL" id="KFI58044.1"/>
    </source>
</evidence>
<dbReference type="AlphaFoldDB" id="A0A087AGZ4"/>
<dbReference type="GO" id="GO:0004622">
    <property type="term" value="F:phosphatidylcholine lysophospholipase activity"/>
    <property type="evidence" value="ECO:0007669"/>
    <property type="project" value="UniProtKB-EC"/>
</dbReference>
<evidence type="ECO:0000313" key="4">
    <source>
        <dbReference type="Proteomes" id="UP000028995"/>
    </source>
</evidence>
<reference evidence="3 4" key="1">
    <citation type="submission" date="2014-03" db="EMBL/GenBank/DDBJ databases">
        <title>Genomics of Bifidobacteria.</title>
        <authorList>
            <person name="Ventura M."/>
            <person name="Milani C."/>
            <person name="Lugli G.A."/>
        </authorList>
    </citation>
    <scope>NUCLEOTIDE SEQUENCE [LARGE SCALE GENOMIC DNA]</scope>
    <source>
        <strain evidence="3 4">LMG 10510</strain>
    </source>
</reference>
<feature type="domain" description="Serine aminopeptidase S33" evidence="1">
    <location>
        <begin position="76"/>
        <end position="329"/>
    </location>
</feature>
<keyword evidence="4" id="KW-1185">Reference proteome</keyword>
<accession>A0A087AGZ4</accession>
<sequence length="357" mass="39587">MEIAMVDERHVQQAMAQTALPAMDTCAHEGYLEPAQTDWAGRPLPRLRTPGRLHYVCYDVAEFQKLGIPGASRDDHGAVVFSHGFSEFAAKYGELVWYFLLAGFSVCVLEHRGHGYSARDVTDDEIVYIDDWRRYAADLAKFTKEVGGAYAHGGRLTLFAHSMGGGIAAAMLERYPNIVDRAVLSSPMIKANTGAPNWLAAAVCGAACDLGHAKSMAPGQHRFTPVIDWKDEQGACAARIEWFKKLRIANTHYQTTAAANEWVRQAVRISHAILDPHMCERIDVPVLLFQAGADHWVSNPAQDVFVQRVGRDGGRISKERVDGSVHEIFSMPNAVVAPYLQRIFRWLQSEETVTVLP</sequence>
<dbReference type="PANTHER" id="PTHR11614">
    <property type="entry name" value="PHOSPHOLIPASE-RELATED"/>
    <property type="match status" value="1"/>
</dbReference>
<dbReference type="Gene3D" id="3.40.50.1820">
    <property type="entry name" value="alpha/beta hydrolase"/>
    <property type="match status" value="1"/>
</dbReference>
<dbReference type="EMBL" id="CP018044">
    <property type="protein sequence ID" value="ATU20040.1"/>
    <property type="molecule type" value="Genomic_DNA"/>
</dbReference>
<keyword evidence="3" id="KW-0378">Hydrolase</keyword>
<evidence type="ECO:0000313" key="2">
    <source>
        <dbReference type="EMBL" id="ATU20040.1"/>
    </source>
</evidence>
<proteinExistence type="predicted"/>
<evidence type="ECO:0000313" key="5">
    <source>
        <dbReference type="Proteomes" id="UP000229907"/>
    </source>
</evidence>
<dbReference type="Pfam" id="PF12146">
    <property type="entry name" value="Hydrolase_4"/>
    <property type="match status" value="1"/>
</dbReference>
<dbReference type="eggNOG" id="COG2267">
    <property type="taxonomic scope" value="Bacteria"/>
</dbReference>
<dbReference type="InterPro" id="IPR051044">
    <property type="entry name" value="MAG_DAG_Lipase"/>
</dbReference>
<organism evidence="3 4">
    <name type="scientific">Bifidobacterium choerinum</name>
    <dbReference type="NCBI Taxonomy" id="35760"/>
    <lineage>
        <taxon>Bacteria</taxon>
        <taxon>Bacillati</taxon>
        <taxon>Actinomycetota</taxon>
        <taxon>Actinomycetes</taxon>
        <taxon>Bifidobacteriales</taxon>
        <taxon>Bifidobacteriaceae</taxon>
        <taxon>Bifidobacterium</taxon>
    </lineage>
</organism>
<protein>
    <submittedName>
        <fullName evidence="2 3">Lysophospholipase</fullName>
        <ecNumber evidence="3">3.1.1.5</ecNumber>
    </submittedName>
</protein>